<dbReference type="FunFam" id="3.30.230.10:FF:000039">
    <property type="entry name" value="Lon protease homolog 2, peroxisomal"/>
    <property type="match status" value="1"/>
</dbReference>
<feature type="domain" description="Lon proteolytic" evidence="11">
    <location>
        <begin position="772"/>
        <end position="959"/>
    </location>
</feature>
<dbReference type="Pfam" id="PF05362">
    <property type="entry name" value="Lon_C"/>
    <property type="match status" value="1"/>
</dbReference>
<feature type="compositionally biased region" description="Basic and acidic residues" evidence="10">
    <location>
        <begin position="287"/>
        <end position="296"/>
    </location>
</feature>
<dbReference type="Proteomes" id="UP001304895">
    <property type="component" value="Unassembled WGS sequence"/>
</dbReference>
<dbReference type="SMART" id="SM00382">
    <property type="entry name" value="AAA"/>
    <property type="match status" value="1"/>
</dbReference>
<reference evidence="13" key="2">
    <citation type="submission" date="2023-05" db="EMBL/GenBank/DDBJ databases">
        <authorList>
            <consortium name="Lawrence Berkeley National Laboratory"/>
            <person name="Steindorff A."/>
            <person name="Hensen N."/>
            <person name="Bonometti L."/>
            <person name="Westerberg I."/>
            <person name="Brannstrom I.O."/>
            <person name="Guillou S."/>
            <person name="Cros-Aarteil S."/>
            <person name="Calhoun S."/>
            <person name="Haridas S."/>
            <person name="Kuo A."/>
            <person name="Mondo S."/>
            <person name="Pangilinan J."/>
            <person name="Riley R."/>
            <person name="Labutti K."/>
            <person name="Andreopoulos B."/>
            <person name="Lipzen A."/>
            <person name="Chen C."/>
            <person name="Yanf M."/>
            <person name="Daum C."/>
            <person name="Ng V."/>
            <person name="Clum A."/>
            <person name="Ohm R."/>
            <person name="Martin F."/>
            <person name="Silar P."/>
            <person name="Natvig D."/>
            <person name="Lalanne C."/>
            <person name="Gautier V."/>
            <person name="Ament-Velasquez S.L."/>
            <person name="Kruys A."/>
            <person name="Hutchinson M.I."/>
            <person name="Powell A.J."/>
            <person name="Barry K."/>
            <person name="Miller A.N."/>
            <person name="Grigoriev I.V."/>
            <person name="Debuchy R."/>
            <person name="Gladieux P."/>
            <person name="Thoren M.H."/>
            <person name="Johannesson H."/>
        </authorList>
    </citation>
    <scope>NUCLEOTIDE SEQUENCE</scope>
    <source>
        <strain evidence="13">CBS 123565</strain>
    </source>
</reference>
<organism evidence="13 14">
    <name type="scientific">Trichocladium antarcticum</name>
    <dbReference type="NCBI Taxonomy" id="1450529"/>
    <lineage>
        <taxon>Eukaryota</taxon>
        <taxon>Fungi</taxon>
        <taxon>Dikarya</taxon>
        <taxon>Ascomycota</taxon>
        <taxon>Pezizomycotina</taxon>
        <taxon>Sordariomycetes</taxon>
        <taxon>Sordariomycetidae</taxon>
        <taxon>Sordariales</taxon>
        <taxon>Chaetomiaceae</taxon>
        <taxon>Trichocladium</taxon>
    </lineage>
</organism>
<reference evidence="13" key="1">
    <citation type="journal article" date="2023" name="Mol. Phylogenet. Evol.">
        <title>Genome-scale phylogeny and comparative genomics of the fungal order Sordariales.</title>
        <authorList>
            <person name="Hensen N."/>
            <person name="Bonometti L."/>
            <person name="Westerberg I."/>
            <person name="Brannstrom I.O."/>
            <person name="Guillou S."/>
            <person name="Cros-Aarteil S."/>
            <person name="Calhoun S."/>
            <person name="Haridas S."/>
            <person name="Kuo A."/>
            <person name="Mondo S."/>
            <person name="Pangilinan J."/>
            <person name="Riley R."/>
            <person name="LaButti K."/>
            <person name="Andreopoulos B."/>
            <person name="Lipzen A."/>
            <person name="Chen C."/>
            <person name="Yan M."/>
            <person name="Daum C."/>
            <person name="Ng V."/>
            <person name="Clum A."/>
            <person name="Steindorff A."/>
            <person name="Ohm R.A."/>
            <person name="Martin F."/>
            <person name="Silar P."/>
            <person name="Natvig D.O."/>
            <person name="Lalanne C."/>
            <person name="Gautier V."/>
            <person name="Ament-Velasquez S.L."/>
            <person name="Kruys A."/>
            <person name="Hutchinson M.I."/>
            <person name="Powell A.J."/>
            <person name="Barry K."/>
            <person name="Miller A.N."/>
            <person name="Grigoriev I.V."/>
            <person name="Debuchy R."/>
            <person name="Gladieux P."/>
            <person name="Hiltunen Thoren M."/>
            <person name="Johannesson H."/>
        </authorList>
    </citation>
    <scope>NUCLEOTIDE SEQUENCE</scope>
    <source>
        <strain evidence="13">CBS 123565</strain>
    </source>
</reference>
<dbReference type="EMBL" id="MU853409">
    <property type="protein sequence ID" value="KAK4134258.1"/>
    <property type="molecule type" value="Genomic_DNA"/>
</dbReference>
<dbReference type="Pfam" id="PF02190">
    <property type="entry name" value="LON_substr_bdg"/>
    <property type="match status" value="1"/>
</dbReference>
<gene>
    <name evidence="13" type="ORF">BT67DRAFT_403265</name>
</gene>
<sequence>MARTQTATLPIIALPRDTVLLPGIVQRIPVSSNRPDIASLLALVYTRAASTTPNGRIDTVPIACVPLASPLLGPKGQLLIQDGESASNPASAPAPAPADVNPAKASKADLFAWGVAAKITGVEGRGTGEFTLLVEGVARIRVDKIHHGKAYLEGKVAYCQDEGARLDAALDDLFEALKLLSREFVAILRLSSILPRPHGAPALTPLLARRLDLFITKQKQPGALADFMANIVESSYEEKLQVLSLLDVKERVAKVIQLLDRQIGDIKNSMKITALNTTTMPFTDPGFPKRDGDKIWRPSKPRTSIKIGTPGARMPFPRPPRSARPSDEDPEEAQEENEIDELQKRLDAAKLSPEAAKVAEKEIKRLRKIHPAQAEYSVMRSYLETLAEVPWTTTTDDRLGPQTLTRARKQLDDDHHGLEKVKKRLTEYLAVLRLKQSINDDVDAQIQKAEEEMGAAEASQKNDADAANADADAAAADPSSEDKTKANANANAALPDPRSDEMIKANSAKLDVLRSKRMVDKSPIMLLVGPPGVGKTSLARSVAMALGRKFHRISLGGVRDEAEIRGHRRTYVAAMPGLIIQGLKKVGVANPVFLLDEIDKVGGSNVHGDPSAAMLEVLDPEQNHSFTDHYVNIPVDLSKVLFIATANSLDTIPPPLLDRMETIYIPGYTTLEKRHIAMQHLVPKQIRVNGLHEDQVVFTEEVVSRIIESYTREAGVRNLEREISSVLRGKAVEFADAKDAGHPETYNPQLGVDDLERFLGIEKFEEEIAEKTSRPGIVTGLVAYSTGGNGSILFIEVADMPGTGTVQLTGKLGDVLKESVEVALTWVKAHAYGLGLTQSPSENIMKDRSIHVHCPSGSIPKDGPSSGISQAVALISLFSGRPVPPTMAMTGEISLRGRITAVGGIKEKLIGALRAGVKTVLLPAQNRKDVRDLPQEVKDGLEIVHVSHIWEAIRHVWPDGQWPGEQEYSREQSRL</sequence>
<comment type="caution">
    <text evidence="13">The sequence shown here is derived from an EMBL/GenBank/DDBJ whole genome shotgun (WGS) entry which is preliminary data.</text>
</comment>
<feature type="compositionally biased region" description="Low complexity" evidence="10">
    <location>
        <begin position="465"/>
        <end position="477"/>
    </location>
</feature>
<dbReference type="InterPro" id="IPR008269">
    <property type="entry name" value="Lon_proteolytic"/>
</dbReference>
<dbReference type="InterPro" id="IPR015947">
    <property type="entry name" value="PUA-like_sf"/>
</dbReference>
<evidence type="ECO:0000256" key="3">
    <source>
        <dbReference type="ARBA" id="ARBA00022741"/>
    </source>
</evidence>
<dbReference type="InterPro" id="IPR020568">
    <property type="entry name" value="Ribosomal_Su5_D2-typ_SF"/>
</dbReference>
<dbReference type="CDD" id="cd19500">
    <property type="entry name" value="RecA-like_Lon"/>
    <property type="match status" value="1"/>
</dbReference>
<feature type="domain" description="Lon N-terminal" evidence="12">
    <location>
        <begin position="9"/>
        <end position="263"/>
    </location>
</feature>
<keyword evidence="3 8" id="KW-0547">Nucleotide-binding</keyword>
<evidence type="ECO:0000256" key="7">
    <source>
        <dbReference type="ARBA" id="ARBA00023140"/>
    </source>
</evidence>
<dbReference type="Gene3D" id="2.30.130.40">
    <property type="entry name" value="LON domain-like"/>
    <property type="match status" value="1"/>
</dbReference>
<dbReference type="Gene3D" id="1.20.58.1480">
    <property type="match status" value="1"/>
</dbReference>
<dbReference type="GO" id="GO:0016485">
    <property type="term" value="P:protein processing"/>
    <property type="evidence" value="ECO:0007669"/>
    <property type="project" value="UniProtKB-UniRule"/>
</dbReference>
<dbReference type="InterPro" id="IPR027417">
    <property type="entry name" value="P-loop_NTPase"/>
</dbReference>
<comment type="subcellular location">
    <subcellularLocation>
        <location evidence="1 8">Peroxisome matrix</location>
    </subcellularLocation>
</comment>
<comment type="similarity">
    <text evidence="8 9">Belongs to the peptidase S16 family.</text>
</comment>
<evidence type="ECO:0000256" key="1">
    <source>
        <dbReference type="ARBA" id="ARBA00004253"/>
    </source>
</evidence>
<evidence type="ECO:0000256" key="6">
    <source>
        <dbReference type="ARBA" id="ARBA00022840"/>
    </source>
</evidence>
<feature type="active site" evidence="8 9">
    <location>
        <position position="908"/>
    </location>
</feature>
<dbReference type="FunFam" id="1.10.8.60:FF:000091">
    <property type="entry name" value="Lon protease homolog 2, peroxisomal"/>
    <property type="match status" value="1"/>
</dbReference>
<dbReference type="GO" id="GO:0006515">
    <property type="term" value="P:protein quality control for misfolded or incompletely synthesized proteins"/>
    <property type="evidence" value="ECO:0007669"/>
    <property type="project" value="UniProtKB-UniRule"/>
</dbReference>
<dbReference type="InterPro" id="IPR027501">
    <property type="entry name" value="Lonp2_euk"/>
</dbReference>
<dbReference type="GO" id="GO:0005524">
    <property type="term" value="F:ATP binding"/>
    <property type="evidence" value="ECO:0007669"/>
    <property type="project" value="UniProtKB-UniRule"/>
</dbReference>
<evidence type="ECO:0000256" key="4">
    <source>
        <dbReference type="ARBA" id="ARBA00022801"/>
    </source>
</evidence>
<evidence type="ECO:0000256" key="8">
    <source>
        <dbReference type="HAMAP-Rule" id="MF_03121"/>
    </source>
</evidence>
<keyword evidence="4 8" id="KW-0378">Hydrolase</keyword>
<dbReference type="InterPro" id="IPR003959">
    <property type="entry name" value="ATPase_AAA_core"/>
</dbReference>
<dbReference type="GO" id="GO:0005782">
    <property type="term" value="C:peroxisomal matrix"/>
    <property type="evidence" value="ECO:0007669"/>
    <property type="project" value="UniProtKB-SubCell"/>
</dbReference>
<feature type="active site" evidence="8 9">
    <location>
        <position position="865"/>
    </location>
</feature>
<comment type="function">
    <text evidence="8">ATP-dependent serine protease that mediates the selective degradation of misfolded and unassembled polypeptides in the peroxisomal matrix. Necessary for type 2 peroxisome targeting signal (PTS2)-containing protein processing and facilitates peroxisome matrix protein import.</text>
</comment>
<dbReference type="FunFam" id="1.20.5.5270:FF:000002">
    <property type="entry name" value="Lon protease homolog"/>
    <property type="match status" value="1"/>
</dbReference>
<proteinExistence type="inferred from homology"/>
<evidence type="ECO:0000259" key="11">
    <source>
        <dbReference type="PROSITE" id="PS51786"/>
    </source>
</evidence>
<evidence type="ECO:0000259" key="12">
    <source>
        <dbReference type="PROSITE" id="PS51787"/>
    </source>
</evidence>
<feature type="short sequence motif" description="Microbody targeting signal" evidence="8">
    <location>
        <begin position="973"/>
        <end position="975"/>
    </location>
</feature>
<dbReference type="PRINTS" id="PR00830">
    <property type="entry name" value="ENDOLAPTASE"/>
</dbReference>
<keyword evidence="5 8" id="KW-0720">Serine protease</keyword>
<keyword evidence="7 8" id="KW-0576">Peroxisome</keyword>
<dbReference type="HAMAP" id="MF_03121">
    <property type="entry name" value="lonp2_euk"/>
    <property type="match status" value="1"/>
</dbReference>
<dbReference type="SUPFAM" id="SSF54211">
    <property type="entry name" value="Ribosomal protein S5 domain 2-like"/>
    <property type="match status" value="1"/>
</dbReference>
<dbReference type="InterPro" id="IPR014721">
    <property type="entry name" value="Ribsml_uS5_D2-typ_fold_subgr"/>
</dbReference>
<dbReference type="GO" id="GO:0004176">
    <property type="term" value="F:ATP-dependent peptidase activity"/>
    <property type="evidence" value="ECO:0007669"/>
    <property type="project" value="UniProtKB-UniRule"/>
</dbReference>
<feature type="region of interest" description="Disordered" evidence="10">
    <location>
        <begin position="451"/>
        <end position="501"/>
    </location>
</feature>
<dbReference type="Pfam" id="PF22667">
    <property type="entry name" value="Lon_lid"/>
    <property type="match status" value="1"/>
</dbReference>
<evidence type="ECO:0000256" key="10">
    <source>
        <dbReference type="SAM" id="MobiDB-lite"/>
    </source>
</evidence>
<dbReference type="InterPro" id="IPR027065">
    <property type="entry name" value="Lon_Prtase"/>
</dbReference>
<keyword evidence="2 8" id="KW-0645">Protease</keyword>
<evidence type="ECO:0000256" key="5">
    <source>
        <dbReference type="ARBA" id="ARBA00022825"/>
    </source>
</evidence>
<evidence type="ECO:0000256" key="9">
    <source>
        <dbReference type="PROSITE-ProRule" id="PRU01122"/>
    </source>
</evidence>
<dbReference type="Gene3D" id="1.10.8.60">
    <property type="match status" value="1"/>
</dbReference>
<dbReference type="Gene3D" id="3.40.50.300">
    <property type="entry name" value="P-loop containing nucleotide triphosphate hydrolases"/>
    <property type="match status" value="1"/>
</dbReference>
<dbReference type="Pfam" id="PF00004">
    <property type="entry name" value="AAA"/>
    <property type="match status" value="1"/>
</dbReference>
<dbReference type="EC" id="3.4.21.-" evidence="8"/>
<evidence type="ECO:0000313" key="13">
    <source>
        <dbReference type="EMBL" id="KAK4134258.1"/>
    </source>
</evidence>
<dbReference type="Gene3D" id="3.30.230.10">
    <property type="match status" value="1"/>
</dbReference>
<dbReference type="InterPro" id="IPR046336">
    <property type="entry name" value="Lon_prtase_N_sf"/>
</dbReference>
<dbReference type="GO" id="GO:0016558">
    <property type="term" value="P:protein import into peroxisome matrix"/>
    <property type="evidence" value="ECO:0007669"/>
    <property type="project" value="UniProtKB-UniRule"/>
</dbReference>
<evidence type="ECO:0000256" key="2">
    <source>
        <dbReference type="ARBA" id="ARBA00022670"/>
    </source>
</evidence>
<dbReference type="GO" id="GO:0004252">
    <property type="term" value="F:serine-type endopeptidase activity"/>
    <property type="evidence" value="ECO:0007669"/>
    <property type="project" value="UniProtKB-UniRule"/>
</dbReference>
<dbReference type="AlphaFoldDB" id="A0AAN6ZDW7"/>
<dbReference type="PROSITE" id="PS51786">
    <property type="entry name" value="LON_PROTEOLYTIC"/>
    <property type="match status" value="1"/>
</dbReference>
<feature type="binding site" evidence="8">
    <location>
        <begin position="529"/>
        <end position="536"/>
    </location>
    <ligand>
        <name>ATP</name>
        <dbReference type="ChEBI" id="CHEBI:30616"/>
    </ligand>
</feature>
<dbReference type="InterPro" id="IPR003593">
    <property type="entry name" value="AAA+_ATPase"/>
</dbReference>
<feature type="compositionally biased region" description="Acidic residues" evidence="10">
    <location>
        <begin position="328"/>
        <end position="340"/>
    </location>
</feature>
<dbReference type="SUPFAM" id="SSF52540">
    <property type="entry name" value="P-loop containing nucleoside triphosphate hydrolases"/>
    <property type="match status" value="1"/>
</dbReference>
<dbReference type="SMART" id="SM00464">
    <property type="entry name" value="LON"/>
    <property type="match status" value="1"/>
</dbReference>
<feature type="region of interest" description="Disordered" evidence="10">
    <location>
        <begin position="283"/>
        <end position="340"/>
    </location>
</feature>
<dbReference type="Gene3D" id="1.20.5.5270">
    <property type="match status" value="1"/>
</dbReference>
<name>A0AAN6ZDW7_9PEZI</name>
<dbReference type="PROSITE" id="PS51787">
    <property type="entry name" value="LON_N"/>
    <property type="match status" value="1"/>
</dbReference>
<evidence type="ECO:0000313" key="14">
    <source>
        <dbReference type="Proteomes" id="UP001304895"/>
    </source>
</evidence>
<protein>
    <recommendedName>
        <fullName evidence="8">Lon protease homolog 2, peroxisomal</fullName>
        <ecNumber evidence="8">3.4.21.-</ecNumber>
    </recommendedName>
</protein>
<dbReference type="InterPro" id="IPR003111">
    <property type="entry name" value="Lon_prtase_N"/>
</dbReference>
<keyword evidence="6 8" id="KW-0067">ATP-binding</keyword>
<dbReference type="GO" id="GO:0016887">
    <property type="term" value="F:ATP hydrolysis activity"/>
    <property type="evidence" value="ECO:0007669"/>
    <property type="project" value="UniProtKB-UniRule"/>
</dbReference>
<dbReference type="PANTHER" id="PTHR10046">
    <property type="entry name" value="ATP DEPENDENT LON PROTEASE FAMILY MEMBER"/>
    <property type="match status" value="1"/>
</dbReference>
<dbReference type="InterPro" id="IPR054594">
    <property type="entry name" value="Lon_lid"/>
</dbReference>
<accession>A0AAN6ZDW7</accession>
<keyword evidence="14" id="KW-1185">Reference proteome</keyword>
<dbReference type="SUPFAM" id="SSF88697">
    <property type="entry name" value="PUA domain-like"/>
    <property type="match status" value="1"/>
</dbReference>